<dbReference type="InterPro" id="IPR005532">
    <property type="entry name" value="SUMF_dom"/>
</dbReference>
<dbReference type="PANTHER" id="PTHR23150">
    <property type="entry name" value="SULFATASE MODIFYING FACTOR 1, 2"/>
    <property type="match status" value="1"/>
</dbReference>
<evidence type="ECO:0000259" key="1">
    <source>
        <dbReference type="Pfam" id="PF03781"/>
    </source>
</evidence>
<dbReference type="EMBL" id="VDMN01000002">
    <property type="protein sequence ID" value="TNM63597.1"/>
    <property type="molecule type" value="Genomic_DNA"/>
</dbReference>
<dbReference type="AlphaFoldDB" id="A0A5C4XJX1"/>
<dbReference type="SUPFAM" id="SSF56436">
    <property type="entry name" value="C-type lectin-like"/>
    <property type="match status" value="1"/>
</dbReference>
<accession>A0A5C4XJX1</accession>
<evidence type="ECO:0000313" key="3">
    <source>
        <dbReference type="Proteomes" id="UP000311605"/>
    </source>
</evidence>
<gene>
    <name evidence="2" type="ORF">FHP24_12405</name>
</gene>
<feature type="domain" description="Sulfatase-modifying factor enzyme-like" evidence="1">
    <location>
        <begin position="1"/>
        <end position="229"/>
    </location>
</feature>
<dbReference type="Gene3D" id="3.90.1580.10">
    <property type="entry name" value="paralog of FGE (formylglycine-generating enzyme)"/>
    <property type="match status" value="1"/>
</dbReference>
<dbReference type="PANTHER" id="PTHR23150:SF35">
    <property type="entry name" value="BLL6746 PROTEIN"/>
    <property type="match status" value="1"/>
</dbReference>
<evidence type="ECO:0000313" key="2">
    <source>
        <dbReference type="EMBL" id="TNM63597.1"/>
    </source>
</evidence>
<dbReference type="Pfam" id="PF03781">
    <property type="entry name" value="FGE-sulfatase"/>
    <property type="match status" value="1"/>
</dbReference>
<keyword evidence="3" id="KW-1185">Reference proteome</keyword>
<organism evidence="2 3">
    <name type="scientific">Aliirhizobium smilacinae</name>
    <dbReference type="NCBI Taxonomy" id="1395944"/>
    <lineage>
        <taxon>Bacteria</taxon>
        <taxon>Pseudomonadati</taxon>
        <taxon>Pseudomonadota</taxon>
        <taxon>Alphaproteobacteria</taxon>
        <taxon>Hyphomicrobiales</taxon>
        <taxon>Rhizobiaceae</taxon>
        <taxon>Aliirhizobium</taxon>
    </lineage>
</organism>
<reference evidence="2 3" key="1">
    <citation type="submission" date="2019-06" db="EMBL/GenBank/DDBJ databases">
        <title>The draft genome of Rhizobium smilacinae PTYR-5.</title>
        <authorList>
            <person name="Liu L."/>
            <person name="Li L."/>
            <person name="Zhang X."/>
        </authorList>
    </citation>
    <scope>NUCLEOTIDE SEQUENCE [LARGE SCALE GENOMIC DNA]</scope>
    <source>
        <strain evidence="2 3">PTYR-5</strain>
    </source>
</reference>
<dbReference type="InterPro" id="IPR051043">
    <property type="entry name" value="Sulfatase_Mod_Factor_Kinase"/>
</dbReference>
<dbReference type="InterPro" id="IPR042095">
    <property type="entry name" value="SUMF_sf"/>
</dbReference>
<protein>
    <submittedName>
        <fullName evidence="2">Formylglycine-generating enzyme family protein</fullName>
    </submittedName>
</protein>
<comment type="caution">
    <text evidence="2">The sequence shown here is derived from an EMBL/GenBank/DDBJ whole genome shotgun (WGS) entry which is preliminary data.</text>
</comment>
<proteinExistence type="predicted"/>
<dbReference type="GO" id="GO:0120147">
    <property type="term" value="F:formylglycine-generating oxidase activity"/>
    <property type="evidence" value="ECO:0007669"/>
    <property type="project" value="TreeGrafter"/>
</dbReference>
<name>A0A5C4XJX1_9HYPH</name>
<dbReference type="Proteomes" id="UP000311605">
    <property type="component" value="Unassembled WGS sequence"/>
</dbReference>
<sequence length="235" mass="26112">MITVPAGKFEMGGDHDDWAAPDERGNRIIQLSSFAASTTEITALQYDTCVRAEACRAPFVKAPDDDHPVTGVSWRDAQSYAAWLSAQTGLRYRLLSEAEWERIARAGMQSRFWWGNVSDHAFGNFGDEDCCHTAVEGPDTFEATAPVRRFEPTPEGFHDLYGNVWEWIQDCYGEYDHAPRDGSAQDPANCTVRVVRGGSYLLPSGFARASARYRLTPGARRPDVGFRIAMDPGKP</sequence>
<dbReference type="InterPro" id="IPR016187">
    <property type="entry name" value="CTDL_fold"/>
</dbReference>